<evidence type="ECO:0000313" key="10">
    <source>
        <dbReference type="Proteomes" id="UP000621168"/>
    </source>
</evidence>
<keyword evidence="5" id="KW-0677">Repeat</keyword>
<evidence type="ECO:0000256" key="6">
    <source>
        <dbReference type="ARBA" id="ARBA00023203"/>
    </source>
</evidence>
<evidence type="ECO:0000256" key="7">
    <source>
        <dbReference type="ARBA" id="ARBA00023212"/>
    </source>
</evidence>
<organism evidence="9 10">
    <name type="scientific">Corythaeola cristata</name>
    <name type="common">Great blue turaco</name>
    <dbReference type="NCBI Taxonomy" id="103954"/>
    <lineage>
        <taxon>Eukaryota</taxon>
        <taxon>Metazoa</taxon>
        <taxon>Chordata</taxon>
        <taxon>Craniata</taxon>
        <taxon>Vertebrata</taxon>
        <taxon>Euteleostomi</taxon>
        <taxon>Archelosauria</taxon>
        <taxon>Archosauria</taxon>
        <taxon>Dinosauria</taxon>
        <taxon>Saurischia</taxon>
        <taxon>Theropoda</taxon>
        <taxon>Coelurosauria</taxon>
        <taxon>Aves</taxon>
        <taxon>Neognathae</taxon>
        <taxon>Neoaves</taxon>
        <taxon>Otidimorphae</taxon>
        <taxon>Musophagiformes</taxon>
        <taxon>Musophagidae</taxon>
        <taxon>Corythaeola</taxon>
    </lineage>
</organism>
<keyword evidence="10" id="KW-1185">Reference proteome</keyword>
<keyword evidence="4" id="KW-0963">Cytoplasm</keyword>
<sequence>EAIVTSEELGQDLEHVEVLQKKFEEFQTDLAAHEERVNEVNQFAGKLIQEQHPEEELIKSKQDEVNASWQRLKGLALQRQGKLFGAAEVQRFNRDVDETISWIKEKGQLMASDDFGRDLASVQALLRKHEGLERDLAALEDKVKALCAEADRLQQSHPINASQIQVKREELIANWEQIRTLAAERHARLNDSYRLQRFLADFRDLTSWVTEMKALINADELANDVAGAEALLDRHQEHKLTILSEERSALLELWELRRQQYEQCMDLQLFYRDTEQVDNWMSKQEAFLLNEDLGDSLDSVEALLKKHEDFEKSLSAQEEKIT</sequence>
<evidence type="ECO:0000256" key="4">
    <source>
        <dbReference type="ARBA" id="ARBA00022490"/>
    </source>
</evidence>
<dbReference type="CDD" id="cd00176">
    <property type="entry name" value="SPEC"/>
    <property type="match status" value="1"/>
</dbReference>
<comment type="caution">
    <text evidence="9">The sequence shown here is derived from an EMBL/GenBank/DDBJ whole genome shotgun (WGS) entry which is preliminary data.</text>
</comment>
<dbReference type="Proteomes" id="UP000621168">
    <property type="component" value="Unassembled WGS sequence"/>
</dbReference>
<keyword evidence="6" id="KW-0009">Actin-binding</keyword>
<dbReference type="SMART" id="SM00150">
    <property type="entry name" value="SPEC"/>
    <property type="match status" value="3"/>
</dbReference>
<dbReference type="InterPro" id="IPR002017">
    <property type="entry name" value="Spectrin_repeat"/>
</dbReference>
<dbReference type="SUPFAM" id="SSF46966">
    <property type="entry name" value="Spectrin repeat"/>
    <property type="match status" value="3"/>
</dbReference>
<name>A0A851LDH9_CORCR</name>
<keyword evidence="7" id="KW-0206">Cytoskeleton</keyword>
<dbReference type="FunFam" id="1.20.58.60:FF:000007">
    <property type="entry name" value="Spectrin alpha chain non-erythrocytic 1"/>
    <property type="match status" value="1"/>
</dbReference>
<evidence type="ECO:0000256" key="5">
    <source>
        <dbReference type="ARBA" id="ARBA00022737"/>
    </source>
</evidence>
<keyword evidence="3" id="KW-0117">Actin capping</keyword>
<feature type="non-terminal residue" evidence="9">
    <location>
        <position position="322"/>
    </location>
</feature>
<dbReference type="GO" id="GO:0051693">
    <property type="term" value="P:actin filament capping"/>
    <property type="evidence" value="ECO:0007669"/>
    <property type="project" value="UniProtKB-KW"/>
</dbReference>
<feature type="non-terminal residue" evidence="9">
    <location>
        <position position="1"/>
    </location>
</feature>
<evidence type="ECO:0000256" key="1">
    <source>
        <dbReference type="ARBA" id="ARBA00004245"/>
    </source>
</evidence>
<keyword evidence="8" id="KW-0175">Coiled coil</keyword>
<dbReference type="GO" id="GO:0003779">
    <property type="term" value="F:actin binding"/>
    <property type="evidence" value="ECO:0007669"/>
    <property type="project" value="UniProtKB-KW"/>
</dbReference>
<evidence type="ECO:0000256" key="2">
    <source>
        <dbReference type="ARBA" id="ARBA00006826"/>
    </source>
</evidence>
<dbReference type="GO" id="GO:0005856">
    <property type="term" value="C:cytoskeleton"/>
    <property type="evidence" value="ECO:0007669"/>
    <property type="project" value="UniProtKB-SubCell"/>
</dbReference>
<dbReference type="InterPro" id="IPR018159">
    <property type="entry name" value="Spectrin/alpha-actinin"/>
</dbReference>
<dbReference type="EMBL" id="WBMX01000626">
    <property type="protein sequence ID" value="NXC14203.1"/>
    <property type="molecule type" value="Genomic_DNA"/>
</dbReference>
<evidence type="ECO:0000256" key="8">
    <source>
        <dbReference type="SAM" id="Coils"/>
    </source>
</evidence>
<dbReference type="GO" id="GO:0005737">
    <property type="term" value="C:cytoplasm"/>
    <property type="evidence" value="ECO:0007669"/>
    <property type="project" value="UniProtKB-ARBA"/>
</dbReference>
<feature type="coiled-coil region" evidence="8">
    <location>
        <begin position="122"/>
        <end position="156"/>
    </location>
</feature>
<protein>
    <submittedName>
        <fullName evidence="9">SPTN1 protein</fullName>
    </submittedName>
</protein>
<dbReference type="OrthoDB" id="6018565at2759"/>
<accession>A0A851LDH9</accession>
<reference evidence="9" key="1">
    <citation type="submission" date="2019-09" db="EMBL/GenBank/DDBJ databases">
        <title>Bird 10,000 Genomes (B10K) Project - Family phase.</title>
        <authorList>
            <person name="Zhang G."/>
        </authorList>
    </citation>
    <scope>NUCLEOTIDE SEQUENCE</scope>
    <source>
        <strain evidence="9">B10K-CU-031-40</strain>
    </source>
</reference>
<dbReference type="AlphaFoldDB" id="A0A851LDH9"/>
<gene>
    <name evidence="9" type="primary">Sptan1_0</name>
    <name evidence="9" type="ORF">CORCRI_R01305</name>
</gene>
<comment type="similarity">
    <text evidence="2">Belongs to the spectrin family.</text>
</comment>
<dbReference type="PANTHER" id="PTHR11915">
    <property type="entry name" value="SPECTRIN/FILAMIN RELATED CYTOSKELETAL PROTEIN"/>
    <property type="match status" value="1"/>
</dbReference>
<comment type="subcellular location">
    <subcellularLocation>
        <location evidence="1">Cytoplasm</location>
        <location evidence="1">Cytoskeleton</location>
    </subcellularLocation>
</comment>
<dbReference type="Pfam" id="PF00435">
    <property type="entry name" value="Spectrin"/>
    <property type="match status" value="4"/>
</dbReference>
<evidence type="ECO:0000256" key="3">
    <source>
        <dbReference type="ARBA" id="ARBA00022467"/>
    </source>
</evidence>
<dbReference type="FunFam" id="1.20.58.60:FF:000026">
    <property type="entry name" value="Spectrin alpha chain, non-erythrocytic 1"/>
    <property type="match status" value="1"/>
</dbReference>
<proteinExistence type="inferred from homology"/>
<dbReference type="Gene3D" id="1.20.58.60">
    <property type="match status" value="4"/>
</dbReference>
<evidence type="ECO:0000313" key="9">
    <source>
        <dbReference type="EMBL" id="NXC14203.1"/>
    </source>
</evidence>